<protein>
    <submittedName>
        <fullName evidence="1">Uncharacterized protein</fullName>
    </submittedName>
</protein>
<dbReference type="Proteomes" id="UP000233556">
    <property type="component" value="Unassembled WGS sequence"/>
</dbReference>
<evidence type="ECO:0000313" key="1">
    <source>
        <dbReference type="EMBL" id="PKU45298.1"/>
    </source>
</evidence>
<keyword evidence="2" id="KW-1185">Reference proteome</keyword>
<evidence type="ECO:0000313" key="2">
    <source>
        <dbReference type="Proteomes" id="UP000233556"/>
    </source>
</evidence>
<sequence length="91" mass="10519">MVKTMVRQAVRLQPVEVNSGADIHLQPVEDPTQHHMAAALQTTCHKTEPFWIWFEQEQQLLQLQLPPLTAPIEHEIAAKHGRLENMEQHLQ</sequence>
<reference evidence="2" key="1">
    <citation type="submission" date="2017-11" db="EMBL/GenBank/DDBJ databases">
        <authorList>
            <person name="Lima N.C."/>
            <person name="Parody-Merino A.M."/>
            <person name="Battley P.F."/>
            <person name="Fidler A.E."/>
            <person name="Prosdocimi F."/>
        </authorList>
    </citation>
    <scope>NUCLEOTIDE SEQUENCE [LARGE SCALE GENOMIC DNA]</scope>
</reference>
<organism evidence="1 2">
    <name type="scientific">Limosa lapponica baueri</name>
    <dbReference type="NCBI Taxonomy" id="1758121"/>
    <lineage>
        <taxon>Eukaryota</taxon>
        <taxon>Metazoa</taxon>
        <taxon>Chordata</taxon>
        <taxon>Craniata</taxon>
        <taxon>Vertebrata</taxon>
        <taxon>Euteleostomi</taxon>
        <taxon>Archelosauria</taxon>
        <taxon>Archosauria</taxon>
        <taxon>Dinosauria</taxon>
        <taxon>Saurischia</taxon>
        <taxon>Theropoda</taxon>
        <taxon>Coelurosauria</taxon>
        <taxon>Aves</taxon>
        <taxon>Neognathae</taxon>
        <taxon>Neoaves</taxon>
        <taxon>Charadriiformes</taxon>
        <taxon>Scolopacidae</taxon>
        <taxon>Limosa</taxon>
    </lineage>
</organism>
<proteinExistence type="predicted"/>
<accession>A0A2I0UGY3</accession>
<reference evidence="2" key="2">
    <citation type="submission" date="2017-12" db="EMBL/GenBank/DDBJ databases">
        <title>Genome sequence of the Bar-tailed Godwit (Limosa lapponica baueri).</title>
        <authorList>
            <person name="Lima N.C.B."/>
            <person name="Parody-Merino A.M."/>
            <person name="Battley P.F."/>
            <person name="Fidler A.E."/>
            <person name="Prosdocimi F."/>
        </authorList>
    </citation>
    <scope>NUCLEOTIDE SEQUENCE [LARGE SCALE GENOMIC DNA]</scope>
</reference>
<dbReference type="AlphaFoldDB" id="A0A2I0UGY3"/>
<dbReference type="OrthoDB" id="9401370at2759"/>
<name>A0A2I0UGY3_LIMLA</name>
<dbReference type="EMBL" id="KZ505768">
    <property type="protein sequence ID" value="PKU45298.1"/>
    <property type="molecule type" value="Genomic_DNA"/>
</dbReference>
<gene>
    <name evidence="1" type="ORF">llap_4401</name>
</gene>